<keyword evidence="2" id="KW-1185">Reference proteome</keyword>
<dbReference type="EMBL" id="SSOC01000003">
    <property type="protein sequence ID" value="THF65620.1"/>
    <property type="molecule type" value="Genomic_DNA"/>
</dbReference>
<protein>
    <submittedName>
        <fullName evidence="1">Uncharacterized protein</fullName>
    </submittedName>
</protein>
<organism evidence="1 2">
    <name type="scientific">Pseudothauera nasutitermitis</name>
    <dbReference type="NCBI Taxonomy" id="2565930"/>
    <lineage>
        <taxon>Bacteria</taxon>
        <taxon>Pseudomonadati</taxon>
        <taxon>Pseudomonadota</taxon>
        <taxon>Betaproteobacteria</taxon>
        <taxon>Rhodocyclales</taxon>
        <taxon>Zoogloeaceae</taxon>
        <taxon>Pseudothauera</taxon>
    </lineage>
</organism>
<gene>
    <name evidence="1" type="ORF">E6C76_08595</name>
</gene>
<comment type="caution">
    <text evidence="1">The sequence shown here is derived from an EMBL/GenBank/DDBJ whole genome shotgun (WGS) entry which is preliminary data.</text>
</comment>
<dbReference type="RefSeq" id="WP_136347826.1">
    <property type="nucleotide sequence ID" value="NZ_SSOC01000003.1"/>
</dbReference>
<sequence>MDSQGLLRADDCFSALMSAQAKHGYEGLVQRIPDGSSVDMLVCLGYIEKPQFLQKNPAQFIVFT</sequence>
<name>A0A4S4AZK1_9RHOO</name>
<dbReference type="AlphaFoldDB" id="A0A4S4AZK1"/>
<dbReference type="Proteomes" id="UP000308430">
    <property type="component" value="Unassembled WGS sequence"/>
</dbReference>
<proteinExistence type="predicted"/>
<evidence type="ECO:0000313" key="2">
    <source>
        <dbReference type="Proteomes" id="UP000308430"/>
    </source>
</evidence>
<evidence type="ECO:0000313" key="1">
    <source>
        <dbReference type="EMBL" id="THF65620.1"/>
    </source>
</evidence>
<reference evidence="1 2" key="1">
    <citation type="submission" date="2019-04" db="EMBL/GenBank/DDBJ databases">
        <title>Azoarcus nasutitermitis sp. nov. isolated from termite nest.</title>
        <authorList>
            <person name="Lin S.-Y."/>
            <person name="Hameed A."/>
            <person name="Hsu Y.-H."/>
            <person name="Young C.-C."/>
        </authorList>
    </citation>
    <scope>NUCLEOTIDE SEQUENCE [LARGE SCALE GENOMIC DNA]</scope>
    <source>
        <strain evidence="1 2">CC-YHH838</strain>
    </source>
</reference>
<accession>A0A4S4AZK1</accession>